<organism evidence="9 10">
    <name type="scientific">Coilia grayii</name>
    <name type="common">Gray's grenadier anchovy</name>
    <dbReference type="NCBI Taxonomy" id="363190"/>
    <lineage>
        <taxon>Eukaryota</taxon>
        <taxon>Metazoa</taxon>
        <taxon>Chordata</taxon>
        <taxon>Craniata</taxon>
        <taxon>Vertebrata</taxon>
        <taxon>Euteleostomi</taxon>
        <taxon>Actinopterygii</taxon>
        <taxon>Neopterygii</taxon>
        <taxon>Teleostei</taxon>
        <taxon>Clupei</taxon>
        <taxon>Clupeiformes</taxon>
        <taxon>Clupeoidei</taxon>
        <taxon>Engraulidae</taxon>
        <taxon>Coilinae</taxon>
        <taxon>Coilia</taxon>
    </lineage>
</organism>
<evidence type="ECO:0000256" key="1">
    <source>
        <dbReference type="ARBA" id="ARBA00004613"/>
    </source>
</evidence>
<dbReference type="Proteomes" id="UP001591681">
    <property type="component" value="Unassembled WGS sequence"/>
</dbReference>
<evidence type="ECO:0000259" key="8">
    <source>
        <dbReference type="SMART" id="SM00078"/>
    </source>
</evidence>
<reference evidence="9 10" key="1">
    <citation type="submission" date="2024-09" db="EMBL/GenBank/DDBJ databases">
        <title>A chromosome-level genome assembly of Gray's grenadier anchovy, Coilia grayii.</title>
        <authorList>
            <person name="Fu Z."/>
        </authorList>
    </citation>
    <scope>NUCLEOTIDE SEQUENCE [LARGE SCALE GENOMIC DNA]</scope>
    <source>
        <strain evidence="9">G4</strain>
        <tissue evidence="9">Muscle</tissue>
    </source>
</reference>
<gene>
    <name evidence="9" type="ORF">ACEWY4_004206</name>
</gene>
<comment type="caution">
    <text evidence="9">The sequence shown here is derived from an EMBL/GenBank/DDBJ whole genome shotgun (WGS) entry which is preliminary data.</text>
</comment>
<evidence type="ECO:0000256" key="5">
    <source>
        <dbReference type="ARBA" id="ARBA00022702"/>
    </source>
</evidence>
<dbReference type="InterPro" id="IPR036438">
    <property type="entry name" value="Insulin-like_sf"/>
</dbReference>
<evidence type="ECO:0000256" key="2">
    <source>
        <dbReference type="ARBA" id="ARBA00009034"/>
    </source>
</evidence>
<evidence type="ECO:0000256" key="6">
    <source>
        <dbReference type="ARBA" id="ARBA00023157"/>
    </source>
</evidence>
<dbReference type="InterPro" id="IPR022352">
    <property type="entry name" value="Ins/IGF/rlx"/>
</dbReference>
<feature type="chain" id="PRO_5044797191" description="Insulin-like domain-containing protein" evidence="7">
    <location>
        <begin position="21"/>
        <end position="145"/>
    </location>
</feature>
<dbReference type="SUPFAM" id="SSF56994">
    <property type="entry name" value="Insulin-like"/>
    <property type="match status" value="1"/>
</dbReference>
<dbReference type="AlphaFoldDB" id="A0ABD1KL07"/>
<comment type="subunit">
    <text evidence="3">Heterodimer of a B chain and an A chain linked by two disulfide bonds.</text>
</comment>
<keyword evidence="6" id="KW-1015">Disulfide bond</keyword>
<dbReference type="InterPro" id="IPR016179">
    <property type="entry name" value="Insulin-like"/>
</dbReference>
<evidence type="ECO:0000256" key="4">
    <source>
        <dbReference type="ARBA" id="ARBA00022525"/>
    </source>
</evidence>
<keyword evidence="4" id="KW-0964">Secreted</keyword>
<evidence type="ECO:0000313" key="9">
    <source>
        <dbReference type="EMBL" id="KAL2099812.1"/>
    </source>
</evidence>
<dbReference type="PANTHER" id="PTHR20968:SF4">
    <property type="entry name" value="RELAXIN 3"/>
    <property type="match status" value="1"/>
</dbReference>
<proteinExistence type="inferred from homology"/>
<dbReference type="CDD" id="cd04365">
    <property type="entry name" value="IlGF_relaxin_like"/>
    <property type="match status" value="1"/>
</dbReference>
<accession>A0ABD1KL07</accession>
<protein>
    <recommendedName>
        <fullName evidence="8">Insulin-like domain-containing protein</fullName>
    </recommendedName>
</protein>
<sequence>MPTHFSMIFISVCLAVIVSADNSNKVMSSKDYGVRLCGREFIRAVIFTCGGSRWKRVLDLDLLLNRNRDLLKTPDDQKQADAEPRDKATAGLSGELEVDLSSPGLDLDSYISNLHYDRRKRTFAHGLAGICCNQGCTKNDIGRFC</sequence>
<keyword evidence="7" id="KW-0732">Signal</keyword>
<dbReference type="GO" id="GO:0005576">
    <property type="term" value="C:extracellular region"/>
    <property type="evidence" value="ECO:0007669"/>
    <property type="project" value="UniProtKB-SubCell"/>
</dbReference>
<feature type="domain" description="Insulin-like" evidence="8">
    <location>
        <begin position="34"/>
        <end position="145"/>
    </location>
</feature>
<dbReference type="PROSITE" id="PS00262">
    <property type="entry name" value="INSULIN"/>
    <property type="match status" value="1"/>
</dbReference>
<evidence type="ECO:0000313" key="10">
    <source>
        <dbReference type="Proteomes" id="UP001591681"/>
    </source>
</evidence>
<dbReference type="SMART" id="SM00078">
    <property type="entry name" value="IlGF"/>
    <property type="match status" value="1"/>
</dbReference>
<dbReference type="GO" id="GO:0005179">
    <property type="term" value="F:hormone activity"/>
    <property type="evidence" value="ECO:0007669"/>
    <property type="project" value="UniProtKB-KW"/>
</dbReference>
<dbReference type="InterPro" id="IPR022353">
    <property type="entry name" value="Insulin_CS"/>
</dbReference>
<dbReference type="PRINTS" id="PR00276">
    <property type="entry name" value="INSULINFAMLY"/>
</dbReference>
<dbReference type="InterPro" id="IPR051777">
    <property type="entry name" value="Insulin-like_neuro_ligands"/>
</dbReference>
<name>A0ABD1KL07_9TELE</name>
<evidence type="ECO:0000256" key="7">
    <source>
        <dbReference type="SAM" id="SignalP"/>
    </source>
</evidence>
<comment type="similarity">
    <text evidence="2">Belongs to the insulin family.</text>
</comment>
<evidence type="ECO:0000256" key="3">
    <source>
        <dbReference type="ARBA" id="ARBA00011207"/>
    </source>
</evidence>
<feature type="signal peptide" evidence="7">
    <location>
        <begin position="1"/>
        <end position="20"/>
    </location>
</feature>
<dbReference type="PANTHER" id="PTHR20968">
    <property type="entry name" value="ILGF DOMAIN-CONTAINING PROTEIN"/>
    <property type="match status" value="1"/>
</dbReference>
<dbReference type="Gene3D" id="1.10.100.10">
    <property type="entry name" value="Insulin-like"/>
    <property type="match status" value="1"/>
</dbReference>
<keyword evidence="10" id="KW-1185">Reference proteome</keyword>
<keyword evidence="5" id="KW-0372">Hormone</keyword>
<dbReference type="EMBL" id="JBHFQA010000004">
    <property type="protein sequence ID" value="KAL2099812.1"/>
    <property type="molecule type" value="Genomic_DNA"/>
</dbReference>
<comment type="subcellular location">
    <subcellularLocation>
        <location evidence="1">Secreted</location>
    </subcellularLocation>
</comment>